<dbReference type="EMBL" id="LWBO01000012">
    <property type="protein sequence ID" value="OQP48333.1"/>
    <property type="molecule type" value="Genomic_DNA"/>
</dbReference>
<protein>
    <submittedName>
        <fullName evidence="1">HAD family hydrolase</fullName>
    </submittedName>
</protein>
<dbReference type="InterPro" id="IPR050155">
    <property type="entry name" value="HAD-like_hydrolase_sf"/>
</dbReference>
<sequence length="211" mass="24145">MAKYVVFDFDGTLVDSKTVFISAYNQLADKYRFNKIDEYSIPRLIKLSMRDRMRVLNVPFYKLPVLTAEFISLYKKSIHTIFLIAGMADVLKNLESSGYKTAIISSNAVSSIKQFLQNNQIDFIQDIYSSSRVFGKEKAISRFLQKHQLKSSEVIYVGDEERDVIACKKSGIRIVWVAWGFEVKEVVIKSEPHFIAATPAELLEIVQTQLV</sequence>
<comment type="caution">
    <text evidence="1">The sequence shown here is derived from an EMBL/GenBank/DDBJ whole genome shotgun (WGS) entry which is preliminary data.</text>
</comment>
<accession>A0ABX3NXF2</accession>
<dbReference type="SUPFAM" id="SSF56784">
    <property type="entry name" value="HAD-like"/>
    <property type="match status" value="1"/>
</dbReference>
<dbReference type="InterPro" id="IPR036412">
    <property type="entry name" value="HAD-like_sf"/>
</dbReference>
<name>A0ABX3NXF2_9BACT</name>
<dbReference type="InterPro" id="IPR041492">
    <property type="entry name" value="HAD_2"/>
</dbReference>
<proteinExistence type="predicted"/>
<dbReference type="InterPro" id="IPR006439">
    <property type="entry name" value="HAD-SF_hydro_IA"/>
</dbReference>
<keyword evidence="1" id="KW-0378">Hydrolase</keyword>
<dbReference type="Gene3D" id="1.10.150.240">
    <property type="entry name" value="Putative phosphatase, domain 2"/>
    <property type="match status" value="1"/>
</dbReference>
<dbReference type="Proteomes" id="UP000192277">
    <property type="component" value="Unassembled WGS sequence"/>
</dbReference>
<keyword evidence="2" id="KW-1185">Reference proteome</keyword>
<dbReference type="SFLD" id="SFLDG01129">
    <property type="entry name" value="C1.5:_HAD__Beta-PGM__Phosphata"/>
    <property type="match status" value="1"/>
</dbReference>
<organism evidence="1 2">
    <name type="scientific">Niastella koreensis</name>
    <dbReference type="NCBI Taxonomy" id="354356"/>
    <lineage>
        <taxon>Bacteria</taxon>
        <taxon>Pseudomonadati</taxon>
        <taxon>Bacteroidota</taxon>
        <taxon>Chitinophagia</taxon>
        <taxon>Chitinophagales</taxon>
        <taxon>Chitinophagaceae</taxon>
        <taxon>Niastella</taxon>
    </lineage>
</organism>
<dbReference type="RefSeq" id="WP_014221530.1">
    <property type="nucleotide sequence ID" value="NZ_LWBO01000012.1"/>
</dbReference>
<gene>
    <name evidence="1" type="ORF">A4D02_06350</name>
</gene>
<evidence type="ECO:0000313" key="2">
    <source>
        <dbReference type="Proteomes" id="UP000192277"/>
    </source>
</evidence>
<dbReference type="PANTHER" id="PTHR43434">
    <property type="entry name" value="PHOSPHOGLYCOLATE PHOSPHATASE"/>
    <property type="match status" value="1"/>
</dbReference>
<dbReference type="NCBIfam" id="TIGR01549">
    <property type="entry name" value="HAD-SF-IA-v1"/>
    <property type="match status" value="1"/>
</dbReference>
<dbReference type="InterPro" id="IPR023198">
    <property type="entry name" value="PGP-like_dom2"/>
</dbReference>
<dbReference type="PANTHER" id="PTHR43434:SF13">
    <property type="entry name" value="PHOSPHOGLYCOLATE PHOSPHATASE"/>
    <property type="match status" value="1"/>
</dbReference>
<dbReference type="Pfam" id="PF13419">
    <property type="entry name" value="HAD_2"/>
    <property type="match status" value="1"/>
</dbReference>
<dbReference type="SFLD" id="SFLDS00003">
    <property type="entry name" value="Haloacid_Dehalogenase"/>
    <property type="match status" value="1"/>
</dbReference>
<dbReference type="InterPro" id="IPR023214">
    <property type="entry name" value="HAD_sf"/>
</dbReference>
<dbReference type="Gene3D" id="3.40.50.1000">
    <property type="entry name" value="HAD superfamily/HAD-like"/>
    <property type="match status" value="1"/>
</dbReference>
<dbReference type="GO" id="GO:0016787">
    <property type="term" value="F:hydrolase activity"/>
    <property type="evidence" value="ECO:0007669"/>
    <property type="project" value="UniProtKB-KW"/>
</dbReference>
<reference evidence="1 2" key="1">
    <citation type="submission" date="2016-04" db="EMBL/GenBank/DDBJ databases">
        <authorList>
            <person name="Chen L."/>
            <person name="Zhuang W."/>
            <person name="Wang G."/>
        </authorList>
    </citation>
    <scope>NUCLEOTIDE SEQUENCE [LARGE SCALE GENOMIC DNA]</scope>
    <source>
        <strain evidence="2">GR20</strain>
    </source>
</reference>
<evidence type="ECO:0000313" key="1">
    <source>
        <dbReference type="EMBL" id="OQP48333.1"/>
    </source>
</evidence>